<dbReference type="Proteomes" id="UP000004277">
    <property type="component" value="Unassembled WGS sequence"/>
</dbReference>
<reference evidence="1" key="1">
    <citation type="submission" date="2019-05" db="EMBL/GenBank/DDBJ databases">
        <title>Revised genome assembly of Burkholderiaceae (previously Ralstonia) sp. PBA.</title>
        <authorList>
            <person name="Gan H.M."/>
        </authorList>
    </citation>
    <scope>NUCLEOTIDE SEQUENCE</scope>
    <source>
        <strain evidence="1">PBA</strain>
    </source>
</reference>
<proteinExistence type="predicted"/>
<dbReference type="EMBL" id="AKCV02000015">
    <property type="protein sequence ID" value="TMS58493.1"/>
    <property type="molecule type" value="Genomic_DNA"/>
</dbReference>
<keyword evidence="2" id="KW-1185">Reference proteome</keyword>
<comment type="caution">
    <text evidence="1">The sequence shown here is derived from an EMBL/GenBank/DDBJ whole genome shotgun (WGS) entry which is preliminary data.</text>
</comment>
<sequence length="220" mass="23247">MFDQRLLKVTFAVVLLHVGLVYLLQSGLGRRISEAVIAPEIVARITPADIPAPPAPEPPKPIKKQEQPKPVKVTPPRPQPKLTPTPLPPAPDLSPVPTAPVVAAAPPTPPAPAPVPETPAPAAPSVPRAVGLGEIQCTRPAPSYPPVARRMGEEGRAVIKIVTDDTGRVIRSTVVESSGSSRLDQAAMDAVRNMRCKPYTENGRAVSATANQPIVFKLDN</sequence>
<name>A0ACD3SR75_9BURK</name>
<protein>
    <submittedName>
        <fullName evidence="1">Energy transducer TonB</fullName>
    </submittedName>
</protein>
<evidence type="ECO:0000313" key="2">
    <source>
        <dbReference type="Proteomes" id="UP000004277"/>
    </source>
</evidence>
<accession>A0ACD3SR75</accession>
<gene>
    <name evidence="1" type="ORF">MW7_007110</name>
</gene>
<organism evidence="1 2">
    <name type="scientific">Imbroritus primus</name>
    <dbReference type="NCBI Taxonomy" id="3058603"/>
    <lineage>
        <taxon>Bacteria</taxon>
        <taxon>Pseudomonadati</taxon>
        <taxon>Pseudomonadota</taxon>
        <taxon>Betaproteobacteria</taxon>
        <taxon>Burkholderiales</taxon>
        <taxon>Burkholderiaceae</taxon>
        <taxon>Imbroritus</taxon>
    </lineage>
</organism>
<evidence type="ECO:0000313" key="1">
    <source>
        <dbReference type="EMBL" id="TMS58493.1"/>
    </source>
</evidence>